<feature type="compositionally biased region" description="Basic and acidic residues" evidence="1">
    <location>
        <begin position="18"/>
        <end position="27"/>
    </location>
</feature>
<proteinExistence type="predicted"/>
<sequence>MSSAHSRLAKALSTGGFDGKEPESSGRKKDKKKRKRSSSSSGGHTSQDEDYNDLMSIFALPPKEFNRGARQGRLDDLTCKQIAVSLSNVAPCVIASDLLAIGGEYEAMMNENCRRLRKSKDEKGKTDSVFEQVTAATGCWRARLGEVAQLLIGKNLTDVTISNAKNLADVTSLLKSLFKSHKRTRTSARFEVESMLARVGRLLEEHEEKKDRSRETHLDQRQADLNDREADLDAREKELRKLERELLAQQTSRPYRALCSTCGLHPCSRDHSCDAHKDGHHNCYWCHKEWKQTGFKSGGKARGAAAERGGKAS</sequence>
<keyword evidence="3" id="KW-1185">Reference proteome</keyword>
<evidence type="ECO:0000313" key="2">
    <source>
        <dbReference type="EMBL" id="CAE7343810.1"/>
    </source>
</evidence>
<protein>
    <submittedName>
        <fullName evidence="2">Uncharacterized protein</fullName>
    </submittedName>
</protein>
<evidence type="ECO:0000313" key="3">
    <source>
        <dbReference type="Proteomes" id="UP000601435"/>
    </source>
</evidence>
<feature type="region of interest" description="Disordered" evidence="1">
    <location>
        <begin position="206"/>
        <end position="231"/>
    </location>
</feature>
<dbReference type="AlphaFoldDB" id="A0A812PRD0"/>
<dbReference type="EMBL" id="CAJNJA010014508">
    <property type="protein sequence ID" value="CAE7343810.1"/>
    <property type="molecule type" value="Genomic_DNA"/>
</dbReference>
<comment type="caution">
    <text evidence="2">The sequence shown here is derived from an EMBL/GenBank/DDBJ whole genome shotgun (WGS) entry which is preliminary data.</text>
</comment>
<evidence type="ECO:0000256" key="1">
    <source>
        <dbReference type="SAM" id="MobiDB-lite"/>
    </source>
</evidence>
<name>A0A812PRD0_9DINO</name>
<organism evidence="2 3">
    <name type="scientific">Symbiodinium necroappetens</name>
    <dbReference type="NCBI Taxonomy" id="1628268"/>
    <lineage>
        <taxon>Eukaryota</taxon>
        <taxon>Sar</taxon>
        <taxon>Alveolata</taxon>
        <taxon>Dinophyceae</taxon>
        <taxon>Suessiales</taxon>
        <taxon>Symbiodiniaceae</taxon>
        <taxon>Symbiodinium</taxon>
    </lineage>
</organism>
<dbReference type="Proteomes" id="UP000601435">
    <property type="component" value="Unassembled WGS sequence"/>
</dbReference>
<reference evidence="2" key="1">
    <citation type="submission" date="2021-02" db="EMBL/GenBank/DDBJ databases">
        <authorList>
            <person name="Dougan E. K."/>
            <person name="Rhodes N."/>
            <person name="Thang M."/>
            <person name="Chan C."/>
        </authorList>
    </citation>
    <scope>NUCLEOTIDE SEQUENCE</scope>
</reference>
<dbReference type="OrthoDB" id="434456at2759"/>
<accession>A0A812PRD0</accession>
<feature type="compositionally biased region" description="Basic residues" evidence="1">
    <location>
        <begin position="28"/>
        <end position="37"/>
    </location>
</feature>
<feature type="region of interest" description="Disordered" evidence="1">
    <location>
        <begin position="1"/>
        <end position="49"/>
    </location>
</feature>
<gene>
    <name evidence="2" type="ORF">SNEC2469_LOCUS8886</name>
</gene>